<organism evidence="1 2">
    <name type="scientific">Paramecium octaurelia</name>
    <dbReference type="NCBI Taxonomy" id="43137"/>
    <lineage>
        <taxon>Eukaryota</taxon>
        <taxon>Sar</taxon>
        <taxon>Alveolata</taxon>
        <taxon>Ciliophora</taxon>
        <taxon>Intramacronucleata</taxon>
        <taxon>Oligohymenophorea</taxon>
        <taxon>Peniculida</taxon>
        <taxon>Parameciidae</taxon>
        <taxon>Paramecium</taxon>
    </lineage>
</organism>
<protein>
    <submittedName>
        <fullName evidence="1">Uncharacterized protein</fullName>
    </submittedName>
</protein>
<sequence length="207" mass="24682">MLQSFATIDLAHLKQKWLNTQRKKSLIHFNLSLVLIIRKHQNLSNKFEIGKTHPIFIPFSSHQPTSKYYESLDEQNNGDYLNCVRKKDIMEPNILQIELYCSGKYDLYIGEMLGQVQTTPWDLFKKMILDTVFLFSSINFKTFLYYVEQKITIYQREFEIKLIQKVNDYVHRINKQQILGSMRKFIKNIILVPKNKNNNITNKQKIE</sequence>
<evidence type="ECO:0000313" key="1">
    <source>
        <dbReference type="EMBL" id="CAD8215294.1"/>
    </source>
</evidence>
<gene>
    <name evidence="1" type="ORF">POCTA_138.1.T2230013</name>
</gene>
<name>A0A8S1YSP8_PAROT</name>
<proteinExistence type="predicted"/>
<comment type="caution">
    <text evidence="1">The sequence shown here is derived from an EMBL/GenBank/DDBJ whole genome shotgun (WGS) entry which is preliminary data.</text>
</comment>
<reference evidence="1" key="1">
    <citation type="submission" date="2021-01" db="EMBL/GenBank/DDBJ databases">
        <authorList>
            <consortium name="Genoscope - CEA"/>
            <person name="William W."/>
        </authorList>
    </citation>
    <scope>NUCLEOTIDE SEQUENCE</scope>
</reference>
<evidence type="ECO:0000313" key="2">
    <source>
        <dbReference type="Proteomes" id="UP000683925"/>
    </source>
</evidence>
<keyword evidence="2" id="KW-1185">Reference proteome</keyword>
<accession>A0A8S1YSP8</accession>
<dbReference type="Proteomes" id="UP000683925">
    <property type="component" value="Unassembled WGS sequence"/>
</dbReference>
<dbReference type="AlphaFoldDB" id="A0A8S1YSP8"/>
<dbReference type="EMBL" id="CAJJDP010000227">
    <property type="protein sequence ID" value="CAD8215294.1"/>
    <property type="molecule type" value="Genomic_DNA"/>
</dbReference>